<name>T1EZE5_HELRO</name>
<feature type="domain" description="ADF-H" evidence="3">
    <location>
        <begin position="3"/>
        <end position="147"/>
    </location>
</feature>
<dbReference type="InterPro" id="IPR017904">
    <property type="entry name" value="ADF/Cofilin"/>
</dbReference>
<reference evidence="6" key="1">
    <citation type="submission" date="2012-12" db="EMBL/GenBank/DDBJ databases">
        <authorList>
            <person name="Hellsten U."/>
            <person name="Grimwood J."/>
            <person name="Chapman J.A."/>
            <person name="Shapiro H."/>
            <person name="Aerts A."/>
            <person name="Otillar R.P."/>
            <person name="Terry A.Y."/>
            <person name="Boore J.L."/>
            <person name="Simakov O."/>
            <person name="Marletaz F."/>
            <person name="Cho S.-J."/>
            <person name="Edsinger-Gonzales E."/>
            <person name="Havlak P."/>
            <person name="Kuo D.-H."/>
            <person name="Larsson T."/>
            <person name="Lv J."/>
            <person name="Arendt D."/>
            <person name="Savage R."/>
            <person name="Osoegawa K."/>
            <person name="de Jong P."/>
            <person name="Lindberg D.R."/>
            <person name="Seaver E.C."/>
            <person name="Weisblat D.A."/>
            <person name="Putnam N.H."/>
            <person name="Grigoriev I.V."/>
            <person name="Rokhsar D.S."/>
        </authorList>
    </citation>
    <scope>NUCLEOTIDE SEQUENCE</scope>
</reference>
<dbReference type="GO" id="GO:0015629">
    <property type="term" value="C:actin cytoskeleton"/>
    <property type="evidence" value="ECO:0000318"/>
    <property type="project" value="GO_Central"/>
</dbReference>
<dbReference type="eggNOG" id="KOG1735">
    <property type="taxonomic scope" value="Eukaryota"/>
</dbReference>
<keyword evidence="6" id="KW-1185">Reference proteome</keyword>
<sequence length="152" mass="17192">MASSGVSVKDDVVNEFNNIKIGHKYRFIQMKLSTDRTAIEIEKTVESGKADKSPAEGKKAYEEFVHQLPSDDCRYAIYDFHFETNNAGSRDQLIFIVWCPENAPTKSKMLYASSKDALKKKLVGITHEIQANEHSDLNHSEITDKVLSRVVN</sequence>
<reference evidence="4 6" key="2">
    <citation type="journal article" date="2013" name="Nature">
        <title>Insights into bilaterian evolution from three spiralian genomes.</title>
        <authorList>
            <person name="Simakov O."/>
            <person name="Marletaz F."/>
            <person name="Cho S.J."/>
            <person name="Edsinger-Gonzales E."/>
            <person name="Havlak P."/>
            <person name="Hellsten U."/>
            <person name="Kuo D.H."/>
            <person name="Larsson T."/>
            <person name="Lv J."/>
            <person name="Arendt D."/>
            <person name="Savage R."/>
            <person name="Osoegawa K."/>
            <person name="de Jong P."/>
            <person name="Grimwood J."/>
            <person name="Chapman J.A."/>
            <person name="Shapiro H."/>
            <person name="Aerts A."/>
            <person name="Otillar R.P."/>
            <person name="Terry A.Y."/>
            <person name="Boore J.L."/>
            <person name="Grigoriev I.V."/>
            <person name="Lindberg D.R."/>
            <person name="Seaver E.C."/>
            <person name="Weisblat D.A."/>
            <person name="Putnam N.H."/>
            <person name="Rokhsar D.S."/>
        </authorList>
    </citation>
    <scope>NUCLEOTIDE SEQUENCE</scope>
</reference>
<proteinExistence type="inferred from homology"/>
<keyword evidence="2" id="KW-0009">Actin-binding</keyword>
<dbReference type="GO" id="GO:0005737">
    <property type="term" value="C:cytoplasm"/>
    <property type="evidence" value="ECO:0000318"/>
    <property type="project" value="GO_Central"/>
</dbReference>
<dbReference type="KEGG" id="hro:HELRODRAFT_167462"/>
<dbReference type="GO" id="GO:0030043">
    <property type="term" value="P:actin filament fragmentation"/>
    <property type="evidence" value="ECO:0000318"/>
    <property type="project" value="GO_Central"/>
</dbReference>
<evidence type="ECO:0000256" key="2">
    <source>
        <dbReference type="ARBA" id="ARBA00023203"/>
    </source>
</evidence>
<dbReference type="GO" id="GO:0051014">
    <property type="term" value="P:actin filament severing"/>
    <property type="evidence" value="ECO:0000318"/>
    <property type="project" value="GO_Central"/>
</dbReference>
<evidence type="ECO:0000259" key="3">
    <source>
        <dbReference type="PROSITE" id="PS51263"/>
    </source>
</evidence>
<dbReference type="AlphaFoldDB" id="T1EZE5"/>
<evidence type="ECO:0000313" key="4">
    <source>
        <dbReference type="EMBL" id="ESO10948.1"/>
    </source>
</evidence>
<dbReference type="RefSeq" id="XP_009011217.1">
    <property type="nucleotide sequence ID" value="XM_009012969.1"/>
</dbReference>
<dbReference type="GO" id="GO:0051015">
    <property type="term" value="F:actin filament binding"/>
    <property type="evidence" value="ECO:0000318"/>
    <property type="project" value="GO_Central"/>
</dbReference>
<evidence type="ECO:0000256" key="1">
    <source>
        <dbReference type="ARBA" id="ARBA00006844"/>
    </source>
</evidence>
<dbReference type="Pfam" id="PF00241">
    <property type="entry name" value="Cofilin_ADF"/>
    <property type="match status" value="1"/>
</dbReference>
<dbReference type="EMBL" id="AMQM01002784">
    <property type="status" value="NOT_ANNOTATED_CDS"/>
    <property type="molecule type" value="Genomic_DNA"/>
</dbReference>
<dbReference type="OMA" id="FKTECRY"/>
<dbReference type="PROSITE" id="PS51263">
    <property type="entry name" value="ADF_H"/>
    <property type="match status" value="1"/>
</dbReference>
<dbReference type="STRING" id="6412.T1EZE5"/>
<comment type="similarity">
    <text evidence="1">Belongs to the actin-binding proteins ADF family.</text>
</comment>
<dbReference type="Proteomes" id="UP000015101">
    <property type="component" value="Unassembled WGS sequence"/>
</dbReference>
<dbReference type="GeneID" id="20201945"/>
<dbReference type="HOGENOM" id="CLU_094004_3_2_1"/>
<evidence type="ECO:0000313" key="6">
    <source>
        <dbReference type="Proteomes" id="UP000015101"/>
    </source>
</evidence>
<dbReference type="CTD" id="20201945"/>
<gene>
    <name evidence="5" type="primary">20201945</name>
    <name evidence="4" type="ORF">HELRODRAFT_167462</name>
</gene>
<dbReference type="SUPFAM" id="SSF55753">
    <property type="entry name" value="Actin depolymerizing proteins"/>
    <property type="match status" value="1"/>
</dbReference>
<organism evidence="5 6">
    <name type="scientific">Helobdella robusta</name>
    <name type="common">Californian leech</name>
    <dbReference type="NCBI Taxonomy" id="6412"/>
    <lineage>
        <taxon>Eukaryota</taxon>
        <taxon>Metazoa</taxon>
        <taxon>Spiralia</taxon>
        <taxon>Lophotrochozoa</taxon>
        <taxon>Annelida</taxon>
        <taxon>Clitellata</taxon>
        <taxon>Hirudinea</taxon>
        <taxon>Rhynchobdellida</taxon>
        <taxon>Glossiphoniidae</taxon>
        <taxon>Helobdella</taxon>
    </lineage>
</organism>
<reference evidence="5" key="3">
    <citation type="submission" date="2015-06" db="UniProtKB">
        <authorList>
            <consortium name="EnsemblMetazoa"/>
        </authorList>
    </citation>
    <scope>IDENTIFICATION</scope>
</reference>
<dbReference type="Gene3D" id="3.40.20.10">
    <property type="entry name" value="Severin"/>
    <property type="match status" value="1"/>
</dbReference>
<dbReference type="InterPro" id="IPR002108">
    <property type="entry name" value="ADF-H"/>
</dbReference>
<dbReference type="InParanoid" id="T1EZE5"/>
<dbReference type="PRINTS" id="PR00006">
    <property type="entry name" value="COFILIN"/>
</dbReference>
<accession>T1EZE5</accession>
<dbReference type="OrthoDB" id="10249245at2759"/>
<dbReference type="EnsemblMetazoa" id="HelroT167462">
    <property type="protein sequence ID" value="HelroP167462"/>
    <property type="gene ID" value="HelroG167462"/>
</dbReference>
<dbReference type="EMBL" id="KB095858">
    <property type="protein sequence ID" value="ESO10948.1"/>
    <property type="molecule type" value="Genomic_DNA"/>
</dbReference>
<dbReference type="CDD" id="cd11286">
    <property type="entry name" value="ADF_cofilin_like"/>
    <property type="match status" value="1"/>
</dbReference>
<dbReference type="PANTHER" id="PTHR11913">
    <property type="entry name" value="COFILIN-RELATED"/>
    <property type="match status" value="1"/>
</dbReference>
<dbReference type="SMART" id="SM00102">
    <property type="entry name" value="ADF"/>
    <property type="match status" value="1"/>
</dbReference>
<protein>
    <recommendedName>
        <fullName evidence="3">ADF-H domain-containing protein</fullName>
    </recommendedName>
</protein>
<evidence type="ECO:0000313" key="5">
    <source>
        <dbReference type="EnsemblMetazoa" id="HelroP167462"/>
    </source>
</evidence>
<dbReference type="InterPro" id="IPR029006">
    <property type="entry name" value="ADF-H/Gelsolin-like_dom_sf"/>
</dbReference>